<feature type="domain" description="25S rRNA (uridine-N(3))-methyltransferase BMT5-like" evidence="2">
    <location>
        <begin position="181"/>
        <end position="232"/>
    </location>
</feature>
<feature type="compositionally biased region" description="Acidic residues" evidence="1">
    <location>
        <begin position="248"/>
        <end position="258"/>
    </location>
</feature>
<evidence type="ECO:0000313" key="3">
    <source>
        <dbReference type="EMBL" id="KAK4078401.1"/>
    </source>
</evidence>
<proteinExistence type="predicted"/>
<dbReference type="Proteomes" id="UP001287286">
    <property type="component" value="Unassembled WGS sequence"/>
</dbReference>
<feature type="region of interest" description="Disordered" evidence="1">
    <location>
        <begin position="237"/>
        <end position="312"/>
    </location>
</feature>
<feature type="compositionally biased region" description="Low complexity" evidence="1">
    <location>
        <begin position="155"/>
        <end position="164"/>
    </location>
</feature>
<reference evidence="3 4" key="1">
    <citation type="journal article" date="2024" name="Microbiol. Resour. Announc.">
        <title>Genome annotations for the ascomycete fungi Trichoderma harzianum, Trichoderma aggressivum, and Purpureocillium lilacinum.</title>
        <authorList>
            <person name="Beijen E.P.W."/>
            <person name="Ohm R.A."/>
        </authorList>
    </citation>
    <scope>NUCLEOTIDE SEQUENCE [LARGE SCALE GENOMIC DNA]</scope>
    <source>
        <strain evidence="3 4">CBS 150709</strain>
    </source>
</reference>
<feature type="compositionally biased region" description="Acidic residues" evidence="1">
    <location>
        <begin position="267"/>
        <end position="300"/>
    </location>
</feature>
<dbReference type="InterPro" id="IPR019446">
    <property type="entry name" value="BMT5-like"/>
</dbReference>
<sequence>MVVPCFPVRSTKPQYSPVPGRISTLVAAECANSMIHDGFVMQYSPVWGVAPNPGVLPLRAGGSVTSYVHFFPVPLTQRPPARPRQKSEPRPPCATTSSPLASPPASPAAMANRRRIKQQPQRPKPKPLLELRTGGSSSSSKARHGPPPSKKQKTKQAQQRQRQQAQHERPIIPFEPEDRILLVGEGDLSFAASIVAHHGCVNVTATVLERDHAELVAKYPTVDENIAVIMGTEVEAKKKEERQGKEGEVDDAEEDDKDQSDASSGREEEDNEAEDAEGDDQEQDDDDEEAYPTDDEDYEDAAPKRKPSLPKNNKLLYNVDATKLTPALLRPPHFQHILFNFPHVGGKSTDTNRQVRHNQSLLVAFFERATPALAPGGSLVVTLFEGEPYTLWNVRDLARHAGLAVERSFRFQAAAYPGYRHARTCGVVRSRKGEVGGGWRGEDRPARSYVFRRKGEVQAAAAGAGKKRKKGDDSSDDDDD</sequence>
<protein>
    <recommendedName>
        <fullName evidence="2">25S rRNA (uridine-N(3))-methyltransferase BMT5-like domain-containing protein</fullName>
    </recommendedName>
</protein>
<feature type="region of interest" description="Disordered" evidence="1">
    <location>
        <begin position="74"/>
        <end position="173"/>
    </location>
</feature>
<dbReference type="EMBL" id="JAWRVI010000085">
    <property type="protein sequence ID" value="KAK4078401.1"/>
    <property type="molecule type" value="Genomic_DNA"/>
</dbReference>
<dbReference type="PANTHER" id="PTHR11538:SF26">
    <property type="entry name" value="FERREDOXIN-FOLD ANTICODON-BINDING DOMAIN-CONTAINING PROTEIN 1"/>
    <property type="match status" value="1"/>
</dbReference>
<organism evidence="3 4">
    <name type="scientific">Purpureocillium lilacinum</name>
    <name type="common">Paecilomyces lilacinus</name>
    <dbReference type="NCBI Taxonomy" id="33203"/>
    <lineage>
        <taxon>Eukaryota</taxon>
        <taxon>Fungi</taxon>
        <taxon>Dikarya</taxon>
        <taxon>Ascomycota</taxon>
        <taxon>Pezizomycotina</taxon>
        <taxon>Sordariomycetes</taxon>
        <taxon>Hypocreomycetidae</taxon>
        <taxon>Hypocreales</taxon>
        <taxon>Ophiocordycipitaceae</taxon>
        <taxon>Purpureocillium</taxon>
    </lineage>
</organism>
<feature type="domain" description="25S rRNA (uridine-N(3))-methyltransferase BMT5-like" evidence="2">
    <location>
        <begin position="310"/>
        <end position="423"/>
    </location>
</feature>
<dbReference type="Pfam" id="PF10354">
    <property type="entry name" value="BMT5-like"/>
    <property type="match status" value="2"/>
</dbReference>
<keyword evidence="4" id="KW-1185">Reference proteome</keyword>
<feature type="compositionally biased region" description="Basic and acidic residues" evidence="1">
    <location>
        <begin position="237"/>
        <end position="247"/>
    </location>
</feature>
<evidence type="ECO:0000256" key="1">
    <source>
        <dbReference type="SAM" id="MobiDB-lite"/>
    </source>
</evidence>
<accession>A0ABR0BI61</accession>
<gene>
    <name evidence="3" type="ORF">Purlil1_12027</name>
</gene>
<comment type="caution">
    <text evidence="3">The sequence shown here is derived from an EMBL/GenBank/DDBJ whole genome shotgun (WGS) entry which is preliminary data.</text>
</comment>
<feature type="region of interest" description="Disordered" evidence="1">
    <location>
        <begin position="457"/>
        <end position="480"/>
    </location>
</feature>
<dbReference type="PANTHER" id="PTHR11538">
    <property type="entry name" value="PHENYLALANYL-TRNA SYNTHETASE"/>
    <property type="match status" value="1"/>
</dbReference>
<evidence type="ECO:0000313" key="4">
    <source>
        <dbReference type="Proteomes" id="UP001287286"/>
    </source>
</evidence>
<evidence type="ECO:0000259" key="2">
    <source>
        <dbReference type="Pfam" id="PF10354"/>
    </source>
</evidence>
<dbReference type="InterPro" id="IPR029063">
    <property type="entry name" value="SAM-dependent_MTases_sf"/>
</dbReference>
<name>A0ABR0BI61_PURLI</name>
<dbReference type="SUPFAM" id="SSF53335">
    <property type="entry name" value="S-adenosyl-L-methionine-dependent methyltransferases"/>
    <property type="match status" value="1"/>
</dbReference>